<comment type="caution">
    <text evidence="1">The sequence shown here is derived from an EMBL/GenBank/DDBJ whole genome shotgun (WGS) entry which is preliminary data.</text>
</comment>
<evidence type="ECO:0000313" key="1">
    <source>
        <dbReference type="EMBL" id="KAJ2974765.1"/>
    </source>
</evidence>
<dbReference type="Proteomes" id="UP001143910">
    <property type="component" value="Unassembled WGS sequence"/>
</dbReference>
<reference evidence="1" key="1">
    <citation type="submission" date="2022-08" db="EMBL/GenBank/DDBJ databases">
        <title>Genome Sequence of Lecanicillium fungicola.</title>
        <authorList>
            <person name="Buettner E."/>
        </authorList>
    </citation>
    <scope>NUCLEOTIDE SEQUENCE</scope>
    <source>
        <strain evidence="1">Babe33</strain>
    </source>
</reference>
<accession>A0ACC1N656</accession>
<organism evidence="1 2">
    <name type="scientific">Zarea fungicola</name>
    <dbReference type="NCBI Taxonomy" id="93591"/>
    <lineage>
        <taxon>Eukaryota</taxon>
        <taxon>Fungi</taxon>
        <taxon>Dikarya</taxon>
        <taxon>Ascomycota</taxon>
        <taxon>Pezizomycotina</taxon>
        <taxon>Sordariomycetes</taxon>
        <taxon>Hypocreomycetidae</taxon>
        <taxon>Hypocreales</taxon>
        <taxon>Cordycipitaceae</taxon>
        <taxon>Zarea</taxon>
    </lineage>
</organism>
<name>A0ACC1N656_9HYPO</name>
<protein>
    <submittedName>
        <fullName evidence="1">Uncharacterized protein</fullName>
    </submittedName>
</protein>
<evidence type="ECO:0000313" key="2">
    <source>
        <dbReference type="Proteomes" id="UP001143910"/>
    </source>
</evidence>
<gene>
    <name evidence="1" type="ORF">NQ176_g5879</name>
</gene>
<keyword evidence="2" id="KW-1185">Reference proteome</keyword>
<sequence>MLSLDQKEVSYSDGKTIHYVAAGPATGPLIVFMHGWPGIGKTWQHQLIGLASLGFRVVAPDMPGYGQSTAARQHADYTQEAIVKGMLAILADTGNKSAVWIGHDWGCGTLWTLANTHPQVCRAVVGICVPYRALELGLGELTRTVNRDIYPEADYPYGQWSYQKYYEESFQQATDWMERDIRGFLKALFQTPKAVDRTKPARTSTVLRDGGWFGGIEKPPPEAALPDDICMSPELFQEVASAMEKTGFFPGNSWYMHHEENHKYNTEMSANDGRLDMPVLFIHATKDLVCDTITSSLAEEMREKCSALTEATIDSGHFLPLEKPALLMSELVRWMVKSVPDWWPGDYSA</sequence>
<dbReference type="EMBL" id="JANJQO010000789">
    <property type="protein sequence ID" value="KAJ2974765.1"/>
    <property type="molecule type" value="Genomic_DNA"/>
</dbReference>
<proteinExistence type="predicted"/>